<dbReference type="Gene3D" id="3.10.20.90">
    <property type="entry name" value="Phosphatidylinositol 3-kinase Catalytic Subunit, Chain A, domain 1"/>
    <property type="match status" value="1"/>
</dbReference>
<accession>A0A0D1Y450</accession>
<evidence type="ECO:0000313" key="3">
    <source>
        <dbReference type="Proteomes" id="UP000053599"/>
    </source>
</evidence>
<sequence length="266" mass="29826">MGKLVVIYKPTVIEIPEKKCKRLGDLVDAIQQTHPQVLDWHDGLQYAIDAGDHKLVLEGPKHDPNPELVFDDRKRIEIVAQYTGSYTINVCRAFAKDSPRAQDIVKVVVDSETSLWQLQKRIEQQTGIPEYSQRLECNGSPIPVLDLLDTLGEHHVSKGCTVLFECGGNHYVLLQGYTRGDHDYVSTLCFVLSKASGDVSESAREWLPNRFQLFKVQDVIGSVAENGLIDSGSIQIYQENPKRRLSDEASRASDGGGKRLCRIKHE</sequence>
<evidence type="ECO:0008006" key="4">
    <source>
        <dbReference type="Google" id="ProtNLM"/>
    </source>
</evidence>
<organism evidence="2 3">
    <name type="scientific">Exophiala sideris</name>
    <dbReference type="NCBI Taxonomy" id="1016849"/>
    <lineage>
        <taxon>Eukaryota</taxon>
        <taxon>Fungi</taxon>
        <taxon>Dikarya</taxon>
        <taxon>Ascomycota</taxon>
        <taxon>Pezizomycotina</taxon>
        <taxon>Eurotiomycetes</taxon>
        <taxon>Chaetothyriomycetidae</taxon>
        <taxon>Chaetothyriales</taxon>
        <taxon>Herpotrichiellaceae</taxon>
        <taxon>Exophiala</taxon>
    </lineage>
</organism>
<evidence type="ECO:0000256" key="1">
    <source>
        <dbReference type="SAM" id="MobiDB-lite"/>
    </source>
</evidence>
<dbReference type="OrthoDB" id="4134668at2759"/>
<dbReference type="AlphaFoldDB" id="A0A0D1Y450"/>
<dbReference type="SUPFAM" id="SSF54236">
    <property type="entry name" value="Ubiquitin-like"/>
    <property type="match status" value="1"/>
</dbReference>
<dbReference type="InterPro" id="IPR029071">
    <property type="entry name" value="Ubiquitin-like_domsf"/>
</dbReference>
<gene>
    <name evidence="2" type="ORF">PV11_09376</name>
</gene>
<name>A0A0D1Y450_9EURO</name>
<evidence type="ECO:0000313" key="2">
    <source>
        <dbReference type="EMBL" id="KIV77587.1"/>
    </source>
</evidence>
<proteinExistence type="predicted"/>
<dbReference type="EMBL" id="KN846954">
    <property type="protein sequence ID" value="KIV77587.1"/>
    <property type="molecule type" value="Genomic_DNA"/>
</dbReference>
<reference evidence="2 3" key="1">
    <citation type="submission" date="2015-01" db="EMBL/GenBank/DDBJ databases">
        <title>The Genome Sequence of Exophiala sideris CBS121828.</title>
        <authorList>
            <consortium name="The Broad Institute Genomics Platform"/>
            <person name="Cuomo C."/>
            <person name="de Hoog S."/>
            <person name="Gorbushina A."/>
            <person name="Stielow B."/>
            <person name="Teixiera M."/>
            <person name="Abouelleil A."/>
            <person name="Chapman S.B."/>
            <person name="Priest M."/>
            <person name="Young S.K."/>
            <person name="Wortman J."/>
            <person name="Nusbaum C."/>
            <person name="Birren B."/>
        </authorList>
    </citation>
    <scope>NUCLEOTIDE SEQUENCE [LARGE SCALE GENOMIC DNA]</scope>
    <source>
        <strain evidence="2 3">CBS 121828</strain>
    </source>
</reference>
<dbReference type="HOGENOM" id="CLU_976588_0_0_1"/>
<dbReference type="Proteomes" id="UP000053599">
    <property type="component" value="Unassembled WGS sequence"/>
</dbReference>
<feature type="region of interest" description="Disordered" evidence="1">
    <location>
        <begin position="245"/>
        <end position="266"/>
    </location>
</feature>
<protein>
    <recommendedName>
        <fullName evidence="4">Ubiquitin-like domain-containing protein</fullName>
    </recommendedName>
</protein>